<feature type="compositionally biased region" description="Basic and acidic residues" evidence="1">
    <location>
        <begin position="96"/>
        <end position="124"/>
    </location>
</feature>
<evidence type="ECO:0000313" key="2">
    <source>
        <dbReference type="Proteomes" id="UP000095283"/>
    </source>
</evidence>
<feature type="region of interest" description="Disordered" evidence="1">
    <location>
        <begin position="1"/>
        <end position="55"/>
    </location>
</feature>
<reference evidence="3" key="1">
    <citation type="submission" date="2016-11" db="UniProtKB">
        <authorList>
            <consortium name="WormBaseParasite"/>
        </authorList>
    </citation>
    <scope>IDENTIFICATION</scope>
</reference>
<evidence type="ECO:0000313" key="3">
    <source>
        <dbReference type="WBParaSite" id="Hba_12942"/>
    </source>
</evidence>
<dbReference type="AlphaFoldDB" id="A0A1I7X685"/>
<accession>A0A1I7X685</accession>
<protein>
    <submittedName>
        <fullName evidence="3">ATP-dependent RNA helicase</fullName>
    </submittedName>
</protein>
<feature type="compositionally biased region" description="Basic and acidic residues" evidence="1">
    <location>
        <begin position="33"/>
        <end position="49"/>
    </location>
</feature>
<name>A0A1I7X685_HETBA</name>
<sequence>MESGLCENASGRNAAVNDSSSRRYVPPHLRRGGGGEDAPREQSRYENDRSYSGSRGGGYVTTSVIRFLIVPKMVHKTWRSGFDCNERGYGNGSGRYSDRDGGYSTRDRDGYGGARDRGYGGGRDDRFENNFNRKESNGADNTFILKILFLNFVIALRHKNSKLENFKP</sequence>
<keyword evidence="2" id="KW-1185">Reference proteome</keyword>
<proteinExistence type="predicted"/>
<dbReference type="Proteomes" id="UP000095283">
    <property type="component" value="Unplaced"/>
</dbReference>
<organism evidence="2 3">
    <name type="scientific">Heterorhabditis bacteriophora</name>
    <name type="common">Entomopathogenic nematode worm</name>
    <dbReference type="NCBI Taxonomy" id="37862"/>
    <lineage>
        <taxon>Eukaryota</taxon>
        <taxon>Metazoa</taxon>
        <taxon>Ecdysozoa</taxon>
        <taxon>Nematoda</taxon>
        <taxon>Chromadorea</taxon>
        <taxon>Rhabditida</taxon>
        <taxon>Rhabditina</taxon>
        <taxon>Rhabditomorpha</taxon>
        <taxon>Strongyloidea</taxon>
        <taxon>Heterorhabditidae</taxon>
        <taxon>Heterorhabditis</taxon>
    </lineage>
</organism>
<dbReference type="WBParaSite" id="Hba_12942">
    <property type="protein sequence ID" value="Hba_12942"/>
    <property type="gene ID" value="Hba_12942"/>
</dbReference>
<feature type="region of interest" description="Disordered" evidence="1">
    <location>
        <begin position="89"/>
        <end position="124"/>
    </location>
</feature>
<evidence type="ECO:0000256" key="1">
    <source>
        <dbReference type="SAM" id="MobiDB-lite"/>
    </source>
</evidence>